<evidence type="ECO:0000259" key="3">
    <source>
        <dbReference type="Pfam" id="PF13456"/>
    </source>
</evidence>
<dbReference type="InterPro" id="IPR036397">
    <property type="entry name" value="RNaseH_sf"/>
</dbReference>
<dbReference type="Gene3D" id="3.30.70.270">
    <property type="match status" value="1"/>
</dbReference>
<feature type="domain" description="Reverse transcriptase" evidence="2">
    <location>
        <begin position="248"/>
        <end position="397"/>
    </location>
</feature>
<reference evidence="4 5" key="1">
    <citation type="journal article" date="2023" name="Hortic Res">
        <title>The complete reference genome for grapevine (Vitis vinifera L.) genetics and breeding.</title>
        <authorList>
            <person name="Shi X."/>
            <person name="Cao S."/>
            <person name="Wang X."/>
            <person name="Huang S."/>
            <person name="Wang Y."/>
            <person name="Liu Z."/>
            <person name="Liu W."/>
            <person name="Leng X."/>
            <person name="Peng Y."/>
            <person name="Wang N."/>
            <person name="Wang Y."/>
            <person name="Ma Z."/>
            <person name="Xu X."/>
            <person name="Zhang F."/>
            <person name="Xue H."/>
            <person name="Zhong H."/>
            <person name="Wang Y."/>
            <person name="Zhang K."/>
            <person name="Velt A."/>
            <person name="Avia K."/>
            <person name="Holtgrawe D."/>
            <person name="Grimplet J."/>
            <person name="Matus J.T."/>
            <person name="Ware D."/>
            <person name="Wu X."/>
            <person name="Wang H."/>
            <person name="Liu C."/>
            <person name="Fang Y."/>
            <person name="Rustenholz C."/>
            <person name="Cheng Z."/>
            <person name="Xiao H."/>
            <person name="Zhou Y."/>
        </authorList>
    </citation>
    <scope>NUCLEOTIDE SEQUENCE [LARGE SCALE GENOMIC DNA]</scope>
    <source>
        <strain evidence="5">cv. Pinot noir / PN40024</strain>
        <tissue evidence="4">Leaf</tissue>
    </source>
</reference>
<name>A0ABY9CTD1_VITVI</name>
<organism evidence="4 5">
    <name type="scientific">Vitis vinifera</name>
    <name type="common">Grape</name>
    <dbReference type="NCBI Taxonomy" id="29760"/>
    <lineage>
        <taxon>Eukaryota</taxon>
        <taxon>Viridiplantae</taxon>
        <taxon>Streptophyta</taxon>
        <taxon>Embryophyta</taxon>
        <taxon>Tracheophyta</taxon>
        <taxon>Spermatophyta</taxon>
        <taxon>Magnoliopsida</taxon>
        <taxon>eudicotyledons</taxon>
        <taxon>Gunneridae</taxon>
        <taxon>Pentapetalae</taxon>
        <taxon>rosids</taxon>
        <taxon>Vitales</taxon>
        <taxon>Vitaceae</taxon>
        <taxon>Viteae</taxon>
        <taxon>Vitis</taxon>
    </lineage>
</organism>
<feature type="domain" description="RNase H type-1" evidence="3">
    <location>
        <begin position="494"/>
        <end position="584"/>
    </location>
</feature>
<evidence type="ECO:0000313" key="4">
    <source>
        <dbReference type="EMBL" id="WJZ97370.1"/>
    </source>
</evidence>
<evidence type="ECO:0008006" key="6">
    <source>
        <dbReference type="Google" id="ProtNLM"/>
    </source>
</evidence>
<evidence type="ECO:0000256" key="1">
    <source>
        <dbReference type="SAM" id="MobiDB-lite"/>
    </source>
</evidence>
<protein>
    <recommendedName>
        <fullName evidence="6">Transposon Ty3-I Gag-Pol polyprotein</fullName>
    </recommendedName>
</protein>
<sequence length="678" mass="78054">MHGLNETQKKLKQQGYAVKPSRAGLGFVPFKPIKILAKTKKTKASTQHITLEDMEESSGSNSPPRISVFDRIEAPITRASVFARLGDFNQVEQNLAHISQRSMQQRIGTLPQKSWQRNPNKKRCIELKEDAKTRNLIPSRMKCRSTWKICTNGSLKVKRRTIVITQLSDKGYPKDVEESSTHTSYHVTVQVDSNSEFSKDEPREAPQVFENGGQATVDELKELNLGTNENPRPIYVKYPTWIANIVPVKKKNGQIHVCVDLRDLNNVCPKDDFLLPIIELMVDATIGHEDLSFMDGSSGYNQIQMAPREEDLTAFRTPKGIYYYKVMSFGLKNAGATYQRAMQKIFDDMLHKNVECYVNDLVLKPMKKEDHLRDLCMVFDKLRRYQLKMNPLKCDFGVTSGRLARWGLLLTKYEIIYIPQKAIKGQALADFLADHPIPTTWEISDDFPDEEIFYVNIFPSWMMFFNGSTCYDGPSAGVVFVSPQRQIPPYSFVLSERCSNNVAKYQALIIDLQMAIEMKIMSLEICEDSKLVINQLLALYEVKSDNLVPYFQYVTQLMEKFERISLVHIPRKENQMAYALANLAASLTLLKDETVHVPLSHKWVLPPLPILQQEEVNTTSIFTIDNKDWRQPLIDYLEHEKLPDELRYRTEIQRELHTSFTTKKHFIGVHSIEYFFDA</sequence>
<gene>
    <name evidence="4" type="ORF">VitviT2T_015979</name>
</gene>
<dbReference type="InterPro" id="IPR043502">
    <property type="entry name" value="DNA/RNA_pol_sf"/>
</dbReference>
<dbReference type="PANTHER" id="PTHR48475:SF1">
    <property type="entry name" value="RNASE H TYPE-1 DOMAIN-CONTAINING PROTEIN"/>
    <property type="match status" value="1"/>
</dbReference>
<evidence type="ECO:0000313" key="5">
    <source>
        <dbReference type="Proteomes" id="UP001227230"/>
    </source>
</evidence>
<dbReference type="InterPro" id="IPR002156">
    <property type="entry name" value="RNaseH_domain"/>
</dbReference>
<keyword evidence="5" id="KW-1185">Reference proteome</keyword>
<dbReference type="Pfam" id="PF13456">
    <property type="entry name" value="RVT_3"/>
    <property type="match status" value="1"/>
</dbReference>
<proteinExistence type="predicted"/>
<dbReference type="InterPro" id="IPR000477">
    <property type="entry name" value="RT_dom"/>
</dbReference>
<dbReference type="InterPro" id="IPR043128">
    <property type="entry name" value="Rev_trsase/Diguanyl_cyclase"/>
</dbReference>
<dbReference type="Gene3D" id="3.30.420.10">
    <property type="entry name" value="Ribonuclease H-like superfamily/Ribonuclease H"/>
    <property type="match status" value="1"/>
</dbReference>
<dbReference type="PANTHER" id="PTHR48475">
    <property type="entry name" value="RIBONUCLEASE H"/>
    <property type="match status" value="1"/>
</dbReference>
<evidence type="ECO:0000259" key="2">
    <source>
        <dbReference type="Pfam" id="PF00078"/>
    </source>
</evidence>
<dbReference type="CDD" id="cd01647">
    <property type="entry name" value="RT_LTR"/>
    <property type="match status" value="1"/>
</dbReference>
<dbReference type="Pfam" id="PF00078">
    <property type="entry name" value="RVT_1"/>
    <property type="match status" value="1"/>
</dbReference>
<dbReference type="SUPFAM" id="SSF56672">
    <property type="entry name" value="DNA/RNA polymerases"/>
    <property type="match status" value="1"/>
</dbReference>
<dbReference type="Gene3D" id="3.10.10.10">
    <property type="entry name" value="HIV Type 1 Reverse Transcriptase, subunit A, domain 1"/>
    <property type="match status" value="1"/>
</dbReference>
<accession>A0ABY9CTD1</accession>
<dbReference type="CDD" id="cd09279">
    <property type="entry name" value="RNase_HI_like"/>
    <property type="match status" value="1"/>
</dbReference>
<dbReference type="EMBL" id="CP126657">
    <property type="protein sequence ID" value="WJZ97370.1"/>
    <property type="molecule type" value="Genomic_DNA"/>
</dbReference>
<dbReference type="Proteomes" id="UP001227230">
    <property type="component" value="Chromosome 10"/>
</dbReference>
<feature type="region of interest" description="Disordered" evidence="1">
    <location>
        <begin position="45"/>
        <end position="66"/>
    </location>
</feature>